<sequence>MIFQCIASSSFSDRTKINQKTKKTFKGGYFFIFLLLLLLFLFSFSFSSFLCKKNIKRYKRKRVLTSVDLLGAGKAPFAQRWPLAHDGGMTNTRENRSSEEDKREGELRRLLCFLV</sequence>
<feature type="transmembrane region" description="Helical" evidence="2">
    <location>
        <begin position="29"/>
        <end position="51"/>
    </location>
</feature>
<proteinExistence type="predicted"/>
<keyword evidence="2" id="KW-0812">Transmembrane</keyword>
<protein>
    <recommendedName>
        <fullName evidence="5">Transmembrane protein</fullName>
    </recommendedName>
</protein>
<feature type="region of interest" description="Disordered" evidence="1">
    <location>
        <begin position="83"/>
        <end position="104"/>
    </location>
</feature>
<accession>A0A5D2F6V1</accession>
<keyword evidence="4" id="KW-1185">Reference proteome</keyword>
<dbReference type="EMBL" id="CM017696">
    <property type="protein sequence ID" value="TYH01188.1"/>
    <property type="molecule type" value="Genomic_DNA"/>
</dbReference>
<evidence type="ECO:0000256" key="1">
    <source>
        <dbReference type="SAM" id="MobiDB-lite"/>
    </source>
</evidence>
<evidence type="ECO:0000313" key="4">
    <source>
        <dbReference type="Proteomes" id="UP000323506"/>
    </source>
</evidence>
<keyword evidence="2" id="KW-0472">Membrane</keyword>
<organism evidence="3 4">
    <name type="scientific">Gossypium darwinii</name>
    <name type="common">Darwin's cotton</name>
    <name type="synonym">Gossypium barbadense var. darwinii</name>
    <dbReference type="NCBI Taxonomy" id="34276"/>
    <lineage>
        <taxon>Eukaryota</taxon>
        <taxon>Viridiplantae</taxon>
        <taxon>Streptophyta</taxon>
        <taxon>Embryophyta</taxon>
        <taxon>Tracheophyta</taxon>
        <taxon>Spermatophyta</taxon>
        <taxon>Magnoliopsida</taxon>
        <taxon>eudicotyledons</taxon>
        <taxon>Gunneridae</taxon>
        <taxon>Pentapetalae</taxon>
        <taxon>rosids</taxon>
        <taxon>malvids</taxon>
        <taxon>Malvales</taxon>
        <taxon>Malvaceae</taxon>
        <taxon>Malvoideae</taxon>
        <taxon>Gossypium</taxon>
    </lineage>
</organism>
<gene>
    <name evidence="3" type="ORF">ES288_A09G037500v1</name>
</gene>
<evidence type="ECO:0000313" key="3">
    <source>
        <dbReference type="EMBL" id="TYH01188.1"/>
    </source>
</evidence>
<dbReference type="Proteomes" id="UP000323506">
    <property type="component" value="Chromosome A09"/>
</dbReference>
<dbReference type="AlphaFoldDB" id="A0A5D2F6V1"/>
<evidence type="ECO:0008006" key="5">
    <source>
        <dbReference type="Google" id="ProtNLM"/>
    </source>
</evidence>
<keyword evidence="2" id="KW-1133">Transmembrane helix</keyword>
<feature type="compositionally biased region" description="Basic and acidic residues" evidence="1">
    <location>
        <begin position="93"/>
        <end position="104"/>
    </location>
</feature>
<name>A0A5D2F6V1_GOSDA</name>
<evidence type="ECO:0000256" key="2">
    <source>
        <dbReference type="SAM" id="Phobius"/>
    </source>
</evidence>
<reference evidence="3 4" key="1">
    <citation type="submission" date="2019-06" db="EMBL/GenBank/DDBJ databases">
        <title>WGS assembly of Gossypium darwinii.</title>
        <authorList>
            <person name="Chen Z.J."/>
            <person name="Sreedasyam A."/>
            <person name="Ando A."/>
            <person name="Song Q."/>
            <person name="De L."/>
            <person name="Hulse-Kemp A."/>
            <person name="Ding M."/>
            <person name="Ye W."/>
            <person name="Kirkbride R."/>
            <person name="Jenkins J."/>
            <person name="Plott C."/>
            <person name="Lovell J."/>
            <person name="Lin Y.-M."/>
            <person name="Vaughn R."/>
            <person name="Liu B."/>
            <person name="Li W."/>
            <person name="Simpson S."/>
            <person name="Scheffler B."/>
            <person name="Saski C."/>
            <person name="Grover C."/>
            <person name="Hu G."/>
            <person name="Conover J."/>
            <person name="Carlson J."/>
            <person name="Shu S."/>
            <person name="Boston L."/>
            <person name="Williams M."/>
            <person name="Peterson D."/>
            <person name="Mcgee K."/>
            <person name="Jones D."/>
            <person name="Wendel J."/>
            <person name="Stelly D."/>
            <person name="Grimwood J."/>
            <person name="Schmutz J."/>
        </authorList>
    </citation>
    <scope>NUCLEOTIDE SEQUENCE [LARGE SCALE GENOMIC DNA]</scope>
    <source>
        <strain evidence="3">1808015.09</strain>
    </source>
</reference>